<accession>A0A1W6L941</accession>
<sequence length="494" mass="50492">MSRLRRLRPLPQREPLFGREATRRVEDAAQAALPPFTLMSRAGRAVAALARAIAPHARRVWIAAGPGNNGGDGLEVAVLLHEAGIAVEVTLLADPARLPADARTAHQRAVAAGVPIGTGLPAPLGPQDLAIDALLGVGATRAPAGDLAALVRHLDAQPCAVLAIDLPSGLDADTGQPLGPDCVHATHTLSLLTLKPGLFTGAGRDHTGEVWFDDLDTPRGNEPATAWLPAPPVATTRQHAQHKGSFGDVLVVGGSHGMAGAAVLAARAAHAAGAGRVHVDLLDDNAFTHDLVRPELMFRPSERRAALPASATVVAGCGGGDPIAAALPRLLTVSERLVLDADALNALATDPTLQAALTARGGLGLGTVLTPHPLEAARLLGTDTATVQRDRLAAALQLARRFACVVVLKGSGSVVASPDTAPAINPTGNAALATAGTGDVLAGWIAGLWAAHGLTAVEAAERGTWQHGEAADRSPLTPLRAADLVEALHALSRR</sequence>
<evidence type="ECO:0000313" key="20">
    <source>
        <dbReference type="EMBL" id="ARN20730.1"/>
    </source>
</evidence>
<comment type="similarity">
    <text evidence="17">Belongs to the NnrD/CARKD family.</text>
</comment>
<dbReference type="PANTHER" id="PTHR12592">
    <property type="entry name" value="ATP-DEPENDENT (S)-NAD(P)H-HYDRATE DEHYDRATASE FAMILY MEMBER"/>
    <property type="match status" value="1"/>
</dbReference>
<dbReference type="AlphaFoldDB" id="A0A1W6L941"/>
<dbReference type="GO" id="GO:0052855">
    <property type="term" value="F:ADP-dependent NAD(P)H-hydrate dehydratase activity"/>
    <property type="evidence" value="ECO:0007669"/>
    <property type="project" value="UniProtKB-UniRule"/>
</dbReference>
<comment type="function">
    <text evidence="14 19">Bifunctional enzyme that catalyzes the epimerization of the S- and R-forms of NAD(P)HX and the dehydration of the S-form of NAD(P)HX at the expense of ADP, which is converted to AMP. This allows the repair of both epimers of NAD(P)HX, a damaged form of NAD(P)H that is a result of enzymatic or heat-dependent hydration.</text>
</comment>
<dbReference type="HAMAP" id="MF_01965">
    <property type="entry name" value="NADHX_dehydratase"/>
    <property type="match status" value="1"/>
</dbReference>
<dbReference type="OrthoDB" id="9806925at2"/>
<keyword evidence="5 18" id="KW-0479">Metal-binding</keyword>
<dbReference type="InterPro" id="IPR000631">
    <property type="entry name" value="CARKD"/>
</dbReference>
<name>A0A1W6L941_9BURK</name>
<keyword evidence="21" id="KW-1185">Reference proteome</keyword>
<evidence type="ECO:0000256" key="15">
    <source>
        <dbReference type="ARBA" id="ARBA00048238"/>
    </source>
</evidence>
<feature type="binding site" evidence="17">
    <location>
        <position position="318"/>
    </location>
    <ligand>
        <name>(6S)-NADPHX</name>
        <dbReference type="ChEBI" id="CHEBI:64076"/>
    </ligand>
</feature>
<evidence type="ECO:0000256" key="12">
    <source>
        <dbReference type="ARBA" id="ARBA00023239"/>
    </source>
</evidence>
<comment type="catalytic activity">
    <reaction evidence="15 17 19">
        <text>(6S)-NADHX + ADP = AMP + phosphate + NADH + H(+)</text>
        <dbReference type="Rhea" id="RHEA:32223"/>
        <dbReference type="ChEBI" id="CHEBI:15378"/>
        <dbReference type="ChEBI" id="CHEBI:43474"/>
        <dbReference type="ChEBI" id="CHEBI:57945"/>
        <dbReference type="ChEBI" id="CHEBI:64074"/>
        <dbReference type="ChEBI" id="CHEBI:456215"/>
        <dbReference type="ChEBI" id="CHEBI:456216"/>
        <dbReference type="EC" id="4.2.1.136"/>
    </reaction>
</comment>
<dbReference type="InterPro" id="IPR029056">
    <property type="entry name" value="Ribokinase-like"/>
</dbReference>
<evidence type="ECO:0000256" key="4">
    <source>
        <dbReference type="ARBA" id="ARBA00009524"/>
    </source>
</evidence>
<dbReference type="InterPro" id="IPR017953">
    <property type="entry name" value="Carbohydrate_kinase_pred_CS"/>
</dbReference>
<evidence type="ECO:0000256" key="13">
    <source>
        <dbReference type="ARBA" id="ARBA00023268"/>
    </source>
</evidence>
<proteinExistence type="inferred from homology"/>
<keyword evidence="7 17" id="KW-0067">ATP-binding</keyword>
<keyword evidence="9 18" id="KW-0630">Potassium</keyword>
<feature type="binding site" evidence="18">
    <location>
        <position position="168"/>
    </location>
    <ligand>
        <name>K(+)</name>
        <dbReference type="ChEBI" id="CHEBI:29103"/>
    </ligand>
</feature>
<keyword evidence="13" id="KW-0511">Multifunctional enzyme</keyword>
<evidence type="ECO:0000256" key="16">
    <source>
        <dbReference type="ARBA" id="ARBA00049209"/>
    </source>
</evidence>
<evidence type="ECO:0000256" key="14">
    <source>
        <dbReference type="ARBA" id="ARBA00025153"/>
    </source>
</evidence>
<evidence type="ECO:0000256" key="5">
    <source>
        <dbReference type="ARBA" id="ARBA00022723"/>
    </source>
</evidence>
<feature type="binding site" evidence="17">
    <location>
        <begin position="409"/>
        <end position="413"/>
    </location>
    <ligand>
        <name>AMP</name>
        <dbReference type="ChEBI" id="CHEBI:456215"/>
    </ligand>
</feature>
<comment type="catalytic activity">
    <reaction evidence="2 18 19">
        <text>(6R)-NADPHX = (6S)-NADPHX</text>
        <dbReference type="Rhea" id="RHEA:32227"/>
        <dbReference type="ChEBI" id="CHEBI:64076"/>
        <dbReference type="ChEBI" id="CHEBI:64077"/>
        <dbReference type="EC" id="5.1.99.6"/>
    </reaction>
</comment>
<dbReference type="Pfam" id="PF03853">
    <property type="entry name" value="YjeF_N"/>
    <property type="match status" value="1"/>
</dbReference>
<evidence type="ECO:0000256" key="18">
    <source>
        <dbReference type="HAMAP-Rule" id="MF_01966"/>
    </source>
</evidence>
<comment type="catalytic activity">
    <reaction evidence="16 17 19">
        <text>(6S)-NADPHX + ADP = AMP + phosphate + NADPH + H(+)</text>
        <dbReference type="Rhea" id="RHEA:32235"/>
        <dbReference type="ChEBI" id="CHEBI:15378"/>
        <dbReference type="ChEBI" id="CHEBI:43474"/>
        <dbReference type="ChEBI" id="CHEBI:57783"/>
        <dbReference type="ChEBI" id="CHEBI:64076"/>
        <dbReference type="ChEBI" id="CHEBI:456215"/>
        <dbReference type="ChEBI" id="CHEBI:456216"/>
        <dbReference type="EC" id="4.2.1.136"/>
    </reaction>
</comment>
<evidence type="ECO:0000256" key="17">
    <source>
        <dbReference type="HAMAP-Rule" id="MF_01965"/>
    </source>
</evidence>
<evidence type="ECO:0000256" key="9">
    <source>
        <dbReference type="ARBA" id="ARBA00022958"/>
    </source>
</evidence>
<dbReference type="Proteomes" id="UP000193427">
    <property type="component" value="Chromosome"/>
</dbReference>
<dbReference type="SUPFAM" id="SSF53613">
    <property type="entry name" value="Ribokinase-like"/>
    <property type="match status" value="1"/>
</dbReference>
<feature type="binding site" evidence="18">
    <location>
        <position position="69"/>
    </location>
    <ligand>
        <name>K(+)</name>
        <dbReference type="ChEBI" id="CHEBI:29103"/>
    </ligand>
</feature>
<comment type="similarity">
    <text evidence="3 19">In the N-terminal section; belongs to the NnrE/AIBP family.</text>
</comment>
<keyword evidence="6 17" id="KW-0547">Nucleotide-binding</keyword>
<dbReference type="InterPro" id="IPR004443">
    <property type="entry name" value="YjeF_N_dom"/>
</dbReference>
<dbReference type="EMBL" id="CP015118">
    <property type="protein sequence ID" value="ARN20730.1"/>
    <property type="molecule type" value="Genomic_DNA"/>
</dbReference>
<evidence type="ECO:0000256" key="7">
    <source>
        <dbReference type="ARBA" id="ARBA00022840"/>
    </source>
</evidence>
<gene>
    <name evidence="18" type="primary">nnrE</name>
    <name evidence="17" type="synonym">nnrD</name>
    <name evidence="20" type="ORF">A4W93_12960</name>
</gene>
<feature type="binding site" evidence="18">
    <location>
        <position position="165"/>
    </location>
    <ligand>
        <name>(6S)-NADPHX</name>
        <dbReference type="ChEBI" id="CHEBI:64076"/>
    </ligand>
</feature>
<evidence type="ECO:0000256" key="1">
    <source>
        <dbReference type="ARBA" id="ARBA00000013"/>
    </source>
</evidence>
<protein>
    <recommendedName>
        <fullName evidence="19">Bifunctional NAD(P)H-hydrate repair enzyme</fullName>
    </recommendedName>
    <alternativeName>
        <fullName evidence="19">Nicotinamide nucleotide repair protein</fullName>
    </alternativeName>
    <domain>
        <recommendedName>
            <fullName evidence="19">ADP-dependent (S)-NAD(P)H-hydrate dehydratase</fullName>
            <ecNumber evidence="19">4.2.1.136</ecNumber>
        </recommendedName>
        <alternativeName>
            <fullName evidence="19">ADP-dependent NAD(P)HX dehydratase</fullName>
        </alternativeName>
    </domain>
    <domain>
        <recommendedName>
            <fullName evidence="19">NAD(P)H-hydrate epimerase</fullName>
            <ecNumber evidence="19">5.1.99.6</ecNumber>
        </recommendedName>
    </domain>
</protein>
<dbReference type="Pfam" id="PF01256">
    <property type="entry name" value="Carb_kinase"/>
    <property type="match status" value="1"/>
</dbReference>
<comment type="cofactor">
    <cofactor evidence="18 19">
        <name>K(+)</name>
        <dbReference type="ChEBI" id="CHEBI:29103"/>
    </cofactor>
    <text evidence="18 19">Binds 1 potassium ion per subunit.</text>
</comment>
<dbReference type="GO" id="GO:0052856">
    <property type="term" value="F:NAD(P)HX epimerase activity"/>
    <property type="evidence" value="ECO:0007669"/>
    <property type="project" value="UniProtKB-UniRule"/>
</dbReference>
<dbReference type="PROSITE" id="PS51383">
    <property type="entry name" value="YJEF_C_3"/>
    <property type="match status" value="1"/>
</dbReference>
<evidence type="ECO:0000256" key="10">
    <source>
        <dbReference type="ARBA" id="ARBA00023027"/>
    </source>
</evidence>
<feature type="binding site" evidence="17">
    <location>
        <position position="438"/>
    </location>
    <ligand>
        <name>AMP</name>
        <dbReference type="ChEBI" id="CHEBI:456215"/>
    </ligand>
</feature>
<dbReference type="InterPro" id="IPR030677">
    <property type="entry name" value="Nnr"/>
</dbReference>
<dbReference type="PROSITE" id="PS01050">
    <property type="entry name" value="YJEF_C_2"/>
    <property type="match status" value="1"/>
</dbReference>
<evidence type="ECO:0000256" key="6">
    <source>
        <dbReference type="ARBA" id="ARBA00022741"/>
    </source>
</evidence>
<comment type="cofactor">
    <cofactor evidence="17">
        <name>Mg(2+)</name>
        <dbReference type="ChEBI" id="CHEBI:18420"/>
    </cofactor>
</comment>
<keyword evidence="8 17" id="KW-0521">NADP</keyword>
<dbReference type="SUPFAM" id="SSF64153">
    <property type="entry name" value="YjeF N-terminal domain-like"/>
    <property type="match status" value="1"/>
</dbReference>
<dbReference type="PANTHER" id="PTHR12592:SF0">
    <property type="entry name" value="ATP-DEPENDENT (S)-NAD(P)H-HYDRATE DEHYDRATASE"/>
    <property type="match status" value="1"/>
</dbReference>
<evidence type="ECO:0000256" key="2">
    <source>
        <dbReference type="ARBA" id="ARBA00000909"/>
    </source>
</evidence>
<evidence type="ECO:0000256" key="11">
    <source>
        <dbReference type="ARBA" id="ARBA00023235"/>
    </source>
</evidence>
<dbReference type="InterPro" id="IPR036652">
    <property type="entry name" value="YjeF_N_dom_sf"/>
</dbReference>
<comment type="function">
    <text evidence="18">Catalyzes the epimerization of the S- and R-forms of NAD(P)HX, a damaged form of NAD(P)H that is a result of enzymatic or heat-dependent hydration. This is a prerequisite for the S-specific NAD(P)H-hydrate dehydratase to allow the repair of both epimers of NAD(P)HX.</text>
</comment>
<evidence type="ECO:0000256" key="19">
    <source>
        <dbReference type="PIRNR" id="PIRNR017184"/>
    </source>
</evidence>
<dbReference type="Gene3D" id="3.40.50.10260">
    <property type="entry name" value="YjeF N-terminal domain"/>
    <property type="match status" value="1"/>
</dbReference>
<dbReference type="NCBIfam" id="TIGR00196">
    <property type="entry name" value="yjeF_cterm"/>
    <property type="match status" value="1"/>
</dbReference>
<dbReference type="RefSeq" id="WP_085751008.1">
    <property type="nucleotide sequence ID" value="NZ_BSPR01000007.1"/>
</dbReference>
<evidence type="ECO:0000256" key="3">
    <source>
        <dbReference type="ARBA" id="ARBA00006001"/>
    </source>
</evidence>
<comment type="function">
    <text evidence="17">Catalyzes the dehydration of the S-form of NAD(P)HX at the expense of ADP, which is converted to AMP. Together with NAD(P)HX epimerase, which catalyzes the epimerization of the S- and R-forms, the enzyme allows the repair of both epimers of NAD(P)HX, a damaged form of NAD(P)H that is a result of enzymatic or heat-dependent hydration.</text>
</comment>
<feature type="binding site" evidence="18">
    <location>
        <begin position="68"/>
        <end position="72"/>
    </location>
    <ligand>
        <name>(6S)-NADPHX</name>
        <dbReference type="ChEBI" id="CHEBI:64076"/>
    </ligand>
</feature>
<feature type="binding site" evidence="18">
    <location>
        <position position="132"/>
    </location>
    <ligand>
        <name>K(+)</name>
        <dbReference type="ChEBI" id="CHEBI:29103"/>
    </ligand>
</feature>
<feature type="binding site" evidence="17">
    <location>
        <position position="439"/>
    </location>
    <ligand>
        <name>(6S)-NADPHX</name>
        <dbReference type="ChEBI" id="CHEBI:64076"/>
    </ligand>
</feature>
<dbReference type="EC" id="5.1.99.6" evidence="19"/>
<dbReference type="PROSITE" id="PS51385">
    <property type="entry name" value="YJEF_N"/>
    <property type="match status" value="1"/>
</dbReference>
<dbReference type="KEGG" id="rgu:A4W93_12960"/>
<dbReference type="HAMAP" id="MF_01966">
    <property type="entry name" value="NADHX_epimerase"/>
    <property type="match status" value="1"/>
</dbReference>
<feature type="binding site" evidence="18">
    <location>
        <begin position="136"/>
        <end position="142"/>
    </location>
    <ligand>
        <name>(6S)-NADPHX</name>
        <dbReference type="ChEBI" id="CHEBI:64076"/>
    </ligand>
</feature>
<dbReference type="GO" id="GO:0110051">
    <property type="term" value="P:metabolite repair"/>
    <property type="evidence" value="ECO:0007669"/>
    <property type="project" value="TreeGrafter"/>
</dbReference>
<dbReference type="CDD" id="cd01171">
    <property type="entry name" value="YXKO-related"/>
    <property type="match status" value="1"/>
</dbReference>
<dbReference type="NCBIfam" id="TIGR00197">
    <property type="entry name" value="yjeF_nterm"/>
    <property type="match status" value="1"/>
</dbReference>
<comment type="similarity">
    <text evidence="4 19">In the C-terminal section; belongs to the NnrD/CARKD family.</text>
</comment>
<dbReference type="PIRSF" id="PIRSF017184">
    <property type="entry name" value="Nnr"/>
    <property type="match status" value="1"/>
</dbReference>
<dbReference type="STRING" id="946333.A4W93_12960"/>
<dbReference type="EC" id="4.2.1.136" evidence="19"/>
<comment type="subunit">
    <text evidence="17">Homotetramer.</text>
</comment>
<feature type="binding site" evidence="17">
    <location>
        <position position="372"/>
    </location>
    <ligand>
        <name>(6S)-NADPHX</name>
        <dbReference type="ChEBI" id="CHEBI:64076"/>
    </ligand>
</feature>
<evidence type="ECO:0000256" key="8">
    <source>
        <dbReference type="ARBA" id="ARBA00022857"/>
    </source>
</evidence>
<organism evidence="20 21">
    <name type="scientific">Piscinibacter gummiphilus</name>
    <dbReference type="NCBI Taxonomy" id="946333"/>
    <lineage>
        <taxon>Bacteria</taxon>
        <taxon>Pseudomonadati</taxon>
        <taxon>Pseudomonadota</taxon>
        <taxon>Betaproteobacteria</taxon>
        <taxon>Burkholderiales</taxon>
        <taxon>Sphaerotilaceae</taxon>
        <taxon>Piscinibacter</taxon>
    </lineage>
</organism>
<dbReference type="GO" id="GO:0046496">
    <property type="term" value="P:nicotinamide nucleotide metabolic process"/>
    <property type="evidence" value="ECO:0007669"/>
    <property type="project" value="UniProtKB-UniRule"/>
</dbReference>
<comment type="caution">
    <text evidence="18">Lacks conserved residue(s) required for the propagation of feature annotation.</text>
</comment>
<feature type="binding site" evidence="17">
    <location>
        <position position="261"/>
    </location>
    <ligand>
        <name>(6S)-NADPHX</name>
        <dbReference type="ChEBI" id="CHEBI:64076"/>
    </ligand>
</feature>
<dbReference type="Gene3D" id="3.40.1190.20">
    <property type="match status" value="1"/>
</dbReference>
<evidence type="ECO:0000313" key="21">
    <source>
        <dbReference type="Proteomes" id="UP000193427"/>
    </source>
</evidence>
<dbReference type="GO" id="GO:0046872">
    <property type="term" value="F:metal ion binding"/>
    <property type="evidence" value="ECO:0007669"/>
    <property type="project" value="UniProtKB-UniRule"/>
</dbReference>
<keyword evidence="10 17" id="KW-0520">NAD</keyword>
<comment type="similarity">
    <text evidence="18">Belongs to the NnrE/AIBP family.</text>
</comment>
<keyword evidence="11 18" id="KW-0413">Isomerase</keyword>
<comment type="catalytic activity">
    <reaction evidence="1 18 19">
        <text>(6R)-NADHX = (6S)-NADHX</text>
        <dbReference type="Rhea" id="RHEA:32215"/>
        <dbReference type="ChEBI" id="CHEBI:64074"/>
        <dbReference type="ChEBI" id="CHEBI:64075"/>
        <dbReference type="EC" id="5.1.99.6"/>
    </reaction>
</comment>
<dbReference type="GO" id="GO:0005524">
    <property type="term" value="F:ATP binding"/>
    <property type="evidence" value="ECO:0007669"/>
    <property type="project" value="UniProtKB-UniRule"/>
</dbReference>
<keyword evidence="12 17" id="KW-0456">Lyase</keyword>
<reference evidence="20 21" key="1">
    <citation type="submission" date="2016-04" db="EMBL/GenBank/DDBJ databases">
        <title>Complete genome sequence of natural rubber-degrading, novel Gram-negative bacterium, Rhizobacter gummiphilus strain NS21.</title>
        <authorList>
            <person name="Tabata M."/>
            <person name="Kasai D."/>
            <person name="Fukuda M."/>
        </authorList>
    </citation>
    <scope>NUCLEOTIDE SEQUENCE [LARGE SCALE GENOMIC DNA]</scope>
    <source>
        <strain evidence="20 21">NS21</strain>
    </source>
</reference>